<proteinExistence type="predicted"/>
<dbReference type="InterPro" id="IPR028098">
    <property type="entry name" value="Glyco_trans_4-like_N"/>
</dbReference>
<evidence type="ECO:0000259" key="1">
    <source>
        <dbReference type="Pfam" id="PF13439"/>
    </source>
</evidence>
<sequence>MPNIYPLLIKKSKDIKIIISPRGALSKDALSISRYKKYIFKRFFGQNKMLSNCDAFHATSTKEKDEIRSLGYKQPVAIIPNGIDISSDKKINFKQKNITKFLYLGRIHPIKGIDLLIETWS</sequence>
<reference evidence="2" key="1">
    <citation type="submission" date="2018-05" db="EMBL/GenBank/DDBJ databases">
        <authorList>
            <person name="Lanie J.A."/>
            <person name="Ng W.-L."/>
            <person name="Kazmierczak K.M."/>
            <person name="Andrzejewski T.M."/>
            <person name="Davidsen T.M."/>
            <person name="Wayne K.J."/>
            <person name="Tettelin H."/>
            <person name="Glass J.I."/>
            <person name="Rusch D."/>
            <person name="Podicherti R."/>
            <person name="Tsui H.-C.T."/>
            <person name="Winkler M.E."/>
        </authorList>
    </citation>
    <scope>NUCLEOTIDE SEQUENCE</scope>
</reference>
<dbReference type="SUPFAM" id="SSF53756">
    <property type="entry name" value="UDP-Glycosyltransferase/glycogen phosphorylase"/>
    <property type="match status" value="1"/>
</dbReference>
<evidence type="ECO:0000313" key="2">
    <source>
        <dbReference type="EMBL" id="SVB49822.1"/>
    </source>
</evidence>
<protein>
    <recommendedName>
        <fullName evidence="1">Glycosyltransferase subfamily 4-like N-terminal domain-containing protein</fullName>
    </recommendedName>
</protein>
<name>A0A382EHK9_9ZZZZ</name>
<dbReference type="EMBL" id="UINC01044403">
    <property type="protein sequence ID" value="SVB49822.1"/>
    <property type="molecule type" value="Genomic_DNA"/>
</dbReference>
<gene>
    <name evidence="2" type="ORF">METZ01_LOCUS202676</name>
</gene>
<dbReference type="AlphaFoldDB" id="A0A382EHK9"/>
<dbReference type="Gene3D" id="3.40.50.2000">
    <property type="entry name" value="Glycogen Phosphorylase B"/>
    <property type="match status" value="2"/>
</dbReference>
<organism evidence="2">
    <name type="scientific">marine metagenome</name>
    <dbReference type="NCBI Taxonomy" id="408172"/>
    <lineage>
        <taxon>unclassified sequences</taxon>
        <taxon>metagenomes</taxon>
        <taxon>ecological metagenomes</taxon>
    </lineage>
</organism>
<feature type="domain" description="Glycosyltransferase subfamily 4-like N-terminal" evidence="1">
    <location>
        <begin position="8"/>
        <end position="86"/>
    </location>
</feature>
<dbReference type="Pfam" id="PF13439">
    <property type="entry name" value="Glyco_transf_4"/>
    <property type="match status" value="1"/>
</dbReference>
<feature type="non-terminal residue" evidence="2">
    <location>
        <position position="121"/>
    </location>
</feature>
<accession>A0A382EHK9</accession>